<name>A0A381EEH1_9GAMM</name>
<proteinExistence type="predicted"/>
<sequence>MRYDEYQRISGERHTIADVLRGLESKLDIPPHRSTEKTALEALTPPPELAAALNDIELEIPPRSKAQRRPVDFEE</sequence>
<accession>A0A381EEH1</accession>
<protein>
    <submittedName>
        <fullName evidence="1">Uncharacterized protein</fullName>
    </submittedName>
</protein>
<gene>
    <name evidence="1" type="ORF">NCTC13294_02377</name>
</gene>
<dbReference type="RefSeq" id="WP_115612478.1">
    <property type="nucleotide sequence ID" value="NZ_JBHLZC010000001.1"/>
</dbReference>
<organism evidence="1 2">
    <name type="scientific">Cardiobacterium valvarum</name>
    <dbReference type="NCBI Taxonomy" id="194702"/>
    <lineage>
        <taxon>Bacteria</taxon>
        <taxon>Pseudomonadati</taxon>
        <taxon>Pseudomonadota</taxon>
        <taxon>Gammaproteobacteria</taxon>
        <taxon>Cardiobacteriales</taxon>
        <taxon>Cardiobacteriaceae</taxon>
        <taxon>Cardiobacterium</taxon>
    </lineage>
</organism>
<dbReference type="EMBL" id="UFUW01000001">
    <property type="protein sequence ID" value="SUX25350.1"/>
    <property type="molecule type" value="Genomic_DNA"/>
</dbReference>
<evidence type="ECO:0000313" key="1">
    <source>
        <dbReference type="EMBL" id="SUX25350.1"/>
    </source>
</evidence>
<keyword evidence="2" id="KW-1185">Reference proteome</keyword>
<dbReference type="Proteomes" id="UP000254572">
    <property type="component" value="Unassembled WGS sequence"/>
</dbReference>
<dbReference type="AlphaFoldDB" id="A0A381EEH1"/>
<evidence type="ECO:0000313" key="2">
    <source>
        <dbReference type="Proteomes" id="UP000254572"/>
    </source>
</evidence>
<dbReference type="OrthoDB" id="72009at2"/>
<reference evidence="1 2" key="1">
    <citation type="submission" date="2018-06" db="EMBL/GenBank/DDBJ databases">
        <authorList>
            <consortium name="Pathogen Informatics"/>
            <person name="Doyle S."/>
        </authorList>
    </citation>
    <scope>NUCLEOTIDE SEQUENCE [LARGE SCALE GENOMIC DNA]</scope>
    <source>
        <strain evidence="1 2">NCTC13294</strain>
    </source>
</reference>